<dbReference type="Proteomes" id="UP000664332">
    <property type="component" value="Unassembled WGS sequence"/>
</dbReference>
<keyword evidence="3" id="KW-1185">Reference proteome</keyword>
<dbReference type="RefSeq" id="WP_207278914.1">
    <property type="nucleotide sequence ID" value="NZ_JAFLEQ010000012.1"/>
</dbReference>
<dbReference type="InterPro" id="IPR023833">
    <property type="entry name" value="Signal_pept_SipW-depend-type"/>
</dbReference>
<sequence>MNRKTKAAVAGTAAALLLFSGGAGTFARWYDEKDIEMNTVTAGELKLKVDGKGTWQINTPDSDGVTQDFNPASDKIAPGDVITYTANVTPTIVGKNLKAELVIDDSEVAGQSDVWAKAKAAGVVNVSSEIVGKTALTEDDNGHDQEVKVTITFPEFTDITDPSAGDREHNDTWWDQTLQNQELNFTGLKLALKQTNRGA</sequence>
<dbReference type="AlphaFoldDB" id="A0A939E2Q8"/>
<organism evidence="2 3">
    <name type="scientific">Corynebacterium mendelii</name>
    <dbReference type="NCBI Taxonomy" id="2765362"/>
    <lineage>
        <taxon>Bacteria</taxon>
        <taxon>Bacillati</taxon>
        <taxon>Actinomycetota</taxon>
        <taxon>Actinomycetes</taxon>
        <taxon>Mycobacteriales</taxon>
        <taxon>Corynebacteriaceae</taxon>
        <taxon>Corynebacterium</taxon>
    </lineage>
</organism>
<proteinExistence type="predicted"/>
<name>A0A939E2Q8_9CORY</name>
<reference evidence="2" key="1">
    <citation type="submission" date="2021-03" db="EMBL/GenBank/DDBJ databases">
        <authorList>
            <person name="Sun Q."/>
        </authorList>
    </citation>
    <scope>NUCLEOTIDE SEQUENCE</scope>
    <source>
        <strain evidence="2">CCM 8862</strain>
    </source>
</reference>
<dbReference type="NCBIfam" id="TIGR04089">
    <property type="entry name" value="exp_by_SipW_III"/>
    <property type="match status" value="1"/>
</dbReference>
<evidence type="ECO:0000256" key="1">
    <source>
        <dbReference type="SAM" id="SignalP"/>
    </source>
</evidence>
<dbReference type="InterPro" id="IPR024006">
    <property type="entry name" value="Alt_signal_exp_actinobact"/>
</dbReference>
<dbReference type="EMBL" id="JAFLEQ010000012">
    <property type="protein sequence ID" value="MBN9644427.1"/>
    <property type="molecule type" value="Genomic_DNA"/>
</dbReference>
<comment type="caution">
    <text evidence="2">The sequence shown here is derived from an EMBL/GenBank/DDBJ whole genome shotgun (WGS) entry which is preliminary data.</text>
</comment>
<protein>
    <submittedName>
        <fullName evidence="2">Alternate-type signal peptide domain-containing protein</fullName>
    </submittedName>
</protein>
<feature type="chain" id="PRO_5037897578" evidence="1">
    <location>
        <begin position="28"/>
        <end position="199"/>
    </location>
</feature>
<evidence type="ECO:0000313" key="2">
    <source>
        <dbReference type="EMBL" id="MBN9644427.1"/>
    </source>
</evidence>
<feature type="signal peptide" evidence="1">
    <location>
        <begin position="1"/>
        <end position="27"/>
    </location>
</feature>
<dbReference type="NCBIfam" id="TIGR04088">
    <property type="entry name" value="cognate_SipW"/>
    <property type="match status" value="1"/>
</dbReference>
<gene>
    <name evidence="2" type="ORF">JZY06_07355</name>
</gene>
<accession>A0A939E2Q8</accession>
<keyword evidence="1" id="KW-0732">Signal</keyword>
<evidence type="ECO:0000313" key="3">
    <source>
        <dbReference type="Proteomes" id="UP000664332"/>
    </source>
</evidence>